<proteinExistence type="predicted"/>
<dbReference type="Gene3D" id="3.40.50.11350">
    <property type="match status" value="1"/>
</dbReference>
<dbReference type="KEGG" id="ccac:CcaHIS019_0403800"/>
<dbReference type="Proteomes" id="UP001233271">
    <property type="component" value="Chromosome 4"/>
</dbReference>
<sequence length="442" mass="49674">MRITLPSFSEARTYPRSRSVQMRGRALMILFLLGLTYLAWPSPPLPPTYADEWKRERQLPQHNPWLPAPEGRDGRYVRFDVPPTDLHGQLQHALLQHHVAVSSNRSFAFSPIRNAGTLEAWAWPWRNTRIPLGAVTRTATSGFEKLADLPRAVSASYYGSVCRRERVYTVRSPQFPNGDLDLQTGGRARLEQLASLLAGEDGCIRIRGDVFPAYFMDDGAAMDMIHDLVNSPVLQHFSFGAPVLDALNRALPVLAPSSEPYNLEAKGIKLPPWKHLLALQAHSSAWEDKCRDLGNRSALFVGFNKLPSLPGNENIPPHSDMLAPARAGLYAAKCAPQTTAVIARARRMRKNHPILRAIYLVTDSDEWADELARWLLSDGWEAVYVASEVHNAWRDWEVRPMVDTEVMRRAGVFVGNGFTTMASNVALLRARDLVHPDFTQFW</sequence>
<gene>
    <name evidence="1" type="ORF">CcaverHIS019_0403800</name>
</gene>
<evidence type="ECO:0000313" key="1">
    <source>
        <dbReference type="EMBL" id="BEI91560.1"/>
    </source>
</evidence>
<accession>A0AA48QVP6</accession>
<dbReference type="GeneID" id="85495430"/>
<dbReference type="AlphaFoldDB" id="A0AA48QVP6"/>
<protein>
    <submittedName>
        <fullName evidence="1">Uncharacterized protein</fullName>
    </submittedName>
</protein>
<dbReference type="CDD" id="cd11296">
    <property type="entry name" value="O-FucT_like"/>
    <property type="match status" value="1"/>
</dbReference>
<reference evidence="1" key="1">
    <citation type="journal article" date="2023" name="BMC Genomics">
        <title>Chromosome-level genome assemblies of Cutaneotrichosporon spp. (Trichosporonales, Basidiomycota) reveal imbalanced evolution between nucleotide sequences and chromosome synteny.</title>
        <authorList>
            <person name="Kobayashi Y."/>
            <person name="Kayamori A."/>
            <person name="Aoki K."/>
            <person name="Shiwa Y."/>
            <person name="Matsutani M."/>
            <person name="Fujita N."/>
            <person name="Sugita T."/>
            <person name="Iwasaki W."/>
            <person name="Tanaka N."/>
            <person name="Takashima M."/>
        </authorList>
    </citation>
    <scope>NUCLEOTIDE SEQUENCE</scope>
    <source>
        <strain evidence="1">HIS019</strain>
    </source>
</reference>
<evidence type="ECO:0000313" key="2">
    <source>
        <dbReference type="Proteomes" id="UP001233271"/>
    </source>
</evidence>
<organism evidence="1 2">
    <name type="scientific">Cutaneotrichosporon cavernicola</name>
    <dbReference type="NCBI Taxonomy" id="279322"/>
    <lineage>
        <taxon>Eukaryota</taxon>
        <taxon>Fungi</taxon>
        <taxon>Dikarya</taxon>
        <taxon>Basidiomycota</taxon>
        <taxon>Agaricomycotina</taxon>
        <taxon>Tremellomycetes</taxon>
        <taxon>Trichosporonales</taxon>
        <taxon>Trichosporonaceae</taxon>
        <taxon>Cutaneotrichosporon</taxon>
    </lineage>
</organism>
<dbReference type="EMBL" id="AP028215">
    <property type="protein sequence ID" value="BEI91560.1"/>
    <property type="molecule type" value="Genomic_DNA"/>
</dbReference>
<name>A0AA48QVP6_9TREE</name>
<keyword evidence="2" id="KW-1185">Reference proteome</keyword>
<dbReference type="RefSeq" id="XP_060456825.1">
    <property type="nucleotide sequence ID" value="XM_060600208.1"/>
</dbReference>